<gene>
    <name evidence="1" type="ORF">PACLA_8A066479</name>
</gene>
<dbReference type="Proteomes" id="UP001152795">
    <property type="component" value="Unassembled WGS sequence"/>
</dbReference>
<comment type="caution">
    <text evidence="1">The sequence shown here is derived from an EMBL/GenBank/DDBJ whole genome shotgun (WGS) entry which is preliminary data.</text>
</comment>
<evidence type="ECO:0000313" key="2">
    <source>
        <dbReference type="Proteomes" id="UP001152795"/>
    </source>
</evidence>
<dbReference type="PROSITE" id="PS50878">
    <property type="entry name" value="RT_POL"/>
    <property type="match status" value="1"/>
</dbReference>
<dbReference type="InterPro" id="IPR000477">
    <property type="entry name" value="RT_dom"/>
</dbReference>
<protein>
    <submittedName>
        <fullName evidence="1">Uncharacterized protein</fullName>
    </submittedName>
</protein>
<evidence type="ECO:0000313" key="1">
    <source>
        <dbReference type="EMBL" id="CAB4015208.1"/>
    </source>
</evidence>
<keyword evidence="2" id="KW-1185">Reference proteome</keyword>
<name>A0A6S7K086_PARCT</name>
<reference evidence="1" key="1">
    <citation type="submission" date="2020-04" db="EMBL/GenBank/DDBJ databases">
        <authorList>
            <person name="Alioto T."/>
            <person name="Alioto T."/>
            <person name="Gomez Garrido J."/>
        </authorList>
    </citation>
    <scope>NUCLEOTIDE SEQUENCE</scope>
    <source>
        <strain evidence="1">A484AB</strain>
    </source>
</reference>
<dbReference type="SUPFAM" id="SSF56672">
    <property type="entry name" value="DNA/RNA polymerases"/>
    <property type="match status" value="1"/>
</dbReference>
<feature type="non-terminal residue" evidence="1">
    <location>
        <position position="204"/>
    </location>
</feature>
<dbReference type="EMBL" id="CACRXK020008625">
    <property type="protein sequence ID" value="CAB4015208.1"/>
    <property type="molecule type" value="Genomic_DNA"/>
</dbReference>
<accession>A0A6S7K086</accession>
<dbReference type="PANTHER" id="PTHR33332">
    <property type="entry name" value="REVERSE TRANSCRIPTASE DOMAIN-CONTAINING PROTEIN"/>
    <property type="match status" value="1"/>
</dbReference>
<organism evidence="1 2">
    <name type="scientific">Paramuricea clavata</name>
    <name type="common">Red gorgonian</name>
    <name type="synonym">Violescent sea-whip</name>
    <dbReference type="NCBI Taxonomy" id="317549"/>
    <lineage>
        <taxon>Eukaryota</taxon>
        <taxon>Metazoa</taxon>
        <taxon>Cnidaria</taxon>
        <taxon>Anthozoa</taxon>
        <taxon>Octocorallia</taxon>
        <taxon>Malacalcyonacea</taxon>
        <taxon>Plexauridae</taxon>
        <taxon>Paramuricea</taxon>
    </lineage>
</organism>
<dbReference type="AlphaFoldDB" id="A0A6S7K086"/>
<dbReference type="InterPro" id="IPR043502">
    <property type="entry name" value="DNA/RNA_pol_sf"/>
</dbReference>
<feature type="non-terminal residue" evidence="1">
    <location>
        <position position="1"/>
    </location>
</feature>
<dbReference type="OrthoDB" id="775972at2759"/>
<sequence>YNLLVENQFGFRTFRSCELAVTHLTDKILTNIDNKKLNGLLLVDFKKAFDLVDHEILILKLRMFGCSPLVLKWFASYLSDRYQRTYFKNTLSDMRPVKIGVPQGSILGPLLFILFINDLPSQLSHSGSTMFADDTTVLTEGSSIHDLNVKLNLVAQDLSTWTQQNRMVTNTLKTKTMLIHSPQQFKNASDRSLSVTLNDNILAQ</sequence>
<dbReference type="Pfam" id="PF00078">
    <property type="entry name" value="RVT_1"/>
    <property type="match status" value="1"/>
</dbReference>
<proteinExistence type="predicted"/>